<dbReference type="SUPFAM" id="SSF52218">
    <property type="entry name" value="Flavoproteins"/>
    <property type="match status" value="1"/>
</dbReference>
<dbReference type="HAMAP" id="MF_01216">
    <property type="entry name" value="Azoreductase_type1"/>
    <property type="match status" value="1"/>
</dbReference>
<evidence type="ECO:0000259" key="7">
    <source>
        <dbReference type="Pfam" id="PF02525"/>
    </source>
</evidence>
<keyword evidence="2 6" id="KW-0288">FMN</keyword>
<sequence>MKLWHIDSSVLGENSVSRQLTAGIVAREVAQNPGLEVSYLDLAATPVQHLSPAHIGAMFGHPPADAATQADIALGASFLDALFASDIIVIGAPMYNFGIPTQLKAWIDRILIAGKTFKYGENGAPVGLVPAGKKVIVASSRGGLYSEGNPAAPYEHQESYLKAALGFIGLTNVTIIRAEGVAVPDIKPRAIANAEAAIAAL</sequence>
<comment type="subunit">
    <text evidence="6">Homodimer.</text>
</comment>
<comment type="catalytic activity">
    <reaction evidence="5">
        <text>N,N-dimethyl-1,4-phenylenediamine + anthranilate + 2 NAD(+) = 2-(4-dimethylaminophenyl)diazenylbenzoate + 2 NADH + 2 H(+)</text>
        <dbReference type="Rhea" id="RHEA:55872"/>
        <dbReference type="ChEBI" id="CHEBI:15378"/>
        <dbReference type="ChEBI" id="CHEBI:15783"/>
        <dbReference type="ChEBI" id="CHEBI:16567"/>
        <dbReference type="ChEBI" id="CHEBI:57540"/>
        <dbReference type="ChEBI" id="CHEBI:57945"/>
        <dbReference type="ChEBI" id="CHEBI:71579"/>
        <dbReference type="EC" id="1.7.1.17"/>
    </reaction>
    <physiologicalReaction direction="right-to-left" evidence="5">
        <dbReference type="Rhea" id="RHEA:55874"/>
    </physiologicalReaction>
</comment>
<dbReference type="Proteomes" id="UP000553706">
    <property type="component" value="Unassembled WGS sequence"/>
</dbReference>
<dbReference type="InterPro" id="IPR050104">
    <property type="entry name" value="FMN-dep_NADH:Q_OxRdtase_AzoR1"/>
</dbReference>
<feature type="domain" description="Flavodoxin-like fold" evidence="7">
    <location>
        <begin position="1"/>
        <end position="200"/>
    </location>
</feature>
<dbReference type="GO" id="GO:0016652">
    <property type="term" value="F:oxidoreductase activity, acting on NAD(P)H as acceptor"/>
    <property type="evidence" value="ECO:0007669"/>
    <property type="project" value="UniProtKB-UniRule"/>
</dbReference>
<comment type="similarity">
    <text evidence="6">Belongs to the azoreductase type 1 family.</text>
</comment>
<comment type="function">
    <text evidence="6">Quinone reductase that provides resistance to thiol-specific stress caused by electrophilic quinones.</text>
</comment>
<comment type="function">
    <text evidence="6">Also exhibits azoreductase activity. Catalyzes the reductive cleavage of the azo bond in aromatic azo compounds to the corresponding amines.</text>
</comment>
<feature type="binding site" evidence="6">
    <location>
        <position position="9"/>
    </location>
    <ligand>
        <name>FMN</name>
        <dbReference type="ChEBI" id="CHEBI:58210"/>
    </ligand>
</feature>
<dbReference type="InterPro" id="IPR029039">
    <property type="entry name" value="Flavoprotein-like_sf"/>
</dbReference>
<evidence type="ECO:0000256" key="6">
    <source>
        <dbReference type="HAMAP-Rule" id="MF_01216"/>
    </source>
</evidence>
<protein>
    <recommendedName>
        <fullName evidence="6">FMN dependent NADH:quinone oxidoreductase</fullName>
        <ecNumber evidence="6">1.6.5.-</ecNumber>
    </recommendedName>
    <alternativeName>
        <fullName evidence="6">Azo-dye reductase</fullName>
    </alternativeName>
    <alternativeName>
        <fullName evidence="6">FMN-dependent NADH-azo compound oxidoreductase</fullName>
    </alternativeName>
    <alternativeName>
        <fullName evidence="6">FMN-dependent NADH-azoreductase</fullName>
        <ecNumber evidence="6">1.7.1.17</ecNumber>
    </alternativeName>
</protein>
<evidence type="ECO:0000256" key="2">
    <source>
        <dbReference type="ARBA" id="ARBA00022643"/>
    </source>
</evidence>
<proteinExistence type="inferred from homology"/>
<comment type="cofactor">
    <cofactor evidence="6">
        <name>FMN</name>
        <dbReference type="ChEBI" id="CHEBI:58210"/>
    </cofactor>
    <text evidence="6">Binds 1 FMN per subunit.</text>
</comment>
<evidence type="ECO:0000313" key="9">
    <source>
        <dbReference type="Proteomes" id="UP000553706"/>
    </source>
</evidence>
<dbReference type="Gene3D" id="3.40.50.360">
    <property type="match status" value="1"/>
</dbReference>
<dbReference type="EC" id="1.7.1.17" evidence="6"/>
<evidence type="ECO:0000256" key="1">
    <source>
        <dbReference type="ARBA" id="ARBA00022630"/>
    </source>
</evidence>
<keyword evidence="3 6" id="KW-0560">Oxidoreductase</keyword>
<dbReference type="GO" id="GO:0009055">
    <property type="term" value="F:electron transfer activity"/>
    <property type="evidence" value="ECO:0007669"/>
    <property type="project" value="UniProtKB-UniRule"/>
</dbReference>
<feature type="binding site" evidence="6">
    <location>
        <begin position="15"/>
        <end position="17"/>
    </location>
    <ligand>
        <name>FMN</name>
        <dbReference type="ChEBI" id="CHEBI:58210"/>
    </ligand>
</feature>
<dbReference type="PANTHER" id="PTHR43741:SF4">
    <property type="entry name" value="FMN-DEPENDENT NADH:QUINONE OXIDOREDUCTASE"/>
    <property type="match status" value="1"/>
</dbReference>
<feature type="binding site" evidence="6">
    <location>
        <begin position="94"/>
        <end position="97"/>
    </location>
    <ligand>
        <name>FMN</name>
        <dbReference type="ChEBI" id="CHEBI:58210"/>
    </ligand>
</feature>
<dbReference type="PANTHER" id="PTHR43741">
    <property type="entry name" value="FMN-DEPENDENT NADH-AZOREDUCTASE 1"/>
    <property type="match status" value="1"/>
</dbReference>
<dbReference type="EC" id="1.6.5.-" evidence="6"/>
<evidence type="ECO:0000256" key="5">
    <source>
        <dbReference type="ARBA" id="ARBA00048542"/>
    </source>
</evidence>
<evidence type="ECO:0000313" key="8">
    <source>
        <dbReference type="EMBL" id="MBB5374392.1"/>
    </source>
</evidence>
<keyword evidence="9" id="KW-1185">Reference proteome</keyword>
<comment type="catalytic activity">
    <reaction evidence="6">
        <text>2 a quinone + NADH + H(+) = 2 a 1,4-benzosemiquinone + NAD(+)</text>
        <dbReference type="Rhea" id="RHEA:65952"/>
        <dbReference type="ChEBI" id="CHEBI:15378"/>
        <dbReference type="ChEBI" id="CHEBI:57540"/>
        <dbReference type="ChEBI" id="CHEBI:57945"/>
        <dbReference type="ChEBI" id="CHEBI:132124"/>
        <dbReference type="ChEBI" id="CHEBI:134225"/>
    </reaction>
</comment>
<evidence type="ECO:0000256" key="4">
    <source>
        <dbReference type="ARBA" id="ARBA00023027"/>
    </source>
</evidence>
<name>A0A840VW88_9PROT</name>
<feature type="binding site" evidence="6">
    <location>
        <begin position="140"/>
        <end position="143"/>
    </location>
    <ligand>
        <name>FMN</name>
        <dbReference type="ChEBI" id="CHEBI:58210"/>
    </ligand>
</feature>
<evidence type="ECO:0000256" key="3">
    <source>
        <dbReference type="ARBA" id="ARBA00023002"/>
    </source>
</evidence>
<comment type="caution">
    <text evidence="8">The sequence shown here is derived from an EMBL/GenBank/DDBJ whole genome shotgun (WGS) entry which is preliminary data.</text>
</comment>
<dbReference type="EMBL" id="JACHFJ010000016">
    <property type="protein sequence ID" value="MBB5374392.1"/>
    <property type="molecule type" value="Genomic_DNA"/>
</dbReference>
<organism evidence="8 9">
    <name type="scientific">Acidocella aromatica</name>
    <dbReference type="NCBI Taxonomy" id="1303579"/>
    <lineage>
        <taxon>Bacteria</taxon>
        <taxon>Pseudomonadati</taxon>
        <taxon>Pseudomonadota</taxon>
        <taxon>Alphaproteobacteria</taxon>
        <taxon>Acetobacterales</taxon>
        <taxon>Acidocellaceae</taxon>
        <taxon>Acidocella</taxon>
    </lineage>
</organism>
<keyword evidence="4 6" id="KW-0520">NAD</keyword>
<accession>A0A840VW88</accession>
<keyword evidence="1 6" id="KW-0285">Flavoprotein</keyword>
<dbReference type="Pfam" id="PF02525">
    <property type="entry name" value="Flavodoxin_2"/>
    <property type="match status" value="1"/>
</dbReference>
<dbReference type="GO" id="GO:0016655">
    <property type="term" value="F:oxidoreductase activity, acting on NAD(P)H, quinone or similar compound as acceptor"/>
    <property type="evidence" value="ECO:0007669"/>
    <property type="project" value="InterPro"/>
</dbReference>
<dbReference type="GO" id="GO:0010181">
    <property type="term" value="F:FMN binding"/>
    <property type="evidence" value="ECO:0007669"/>
    <property type="project" value="UniProtKB-UniRule"/>
</dbReference>
<dbReference type="RefSeq" id="WP_183267410.1">
    <property type="nucleotide sequence ID" value="NZ_JACHFJ010000016.1"/>
</dbReference>
<dbReference type="AlphaFoldDB" id="A0A840VW88"/>
<reference evidence="8 9" key="1">
    <citation type="submission" date="2020-08" db="EMBL/GenBank/DDBJ databases">
        <title>Genomic Encyclopedia of Type Strains, Phase IV (KMG-IV): sequencing the most valuable type-strain genomes for metagenomic binning, comparative biology and taxonomic classification.</title>
        <authorList>
            <person name="Goeker M."/>
        </authorList>
    </citation>
    <scope>NUCLEOTIDE SEQUENCE [LARGE SCALE GENOMIC DNA]</scope>
    <source>
        <strain evidence="8 9">DSM 27026</strain>
    </source>
</reference>
<gene>
    <name evidence="6" type="primary">azoR</name>
    <name evidence="8" type="ORF">HNP71_002666</name>
</gene>
<dbReference type="InterPro" id="IPR003680">
    <property type="entry name" value="Flavodoxin_fold"/>
</dbReference>
<dbReference type="InterPro" id="IPR023048">
    <property type="entry name" value="NADH:quinone_OxRdtase_FMN_depd"/>
</dbReference>